<name>A0A9N8MQT2_9FLAO</name>
<dbReference type="AlphaFoldDB" id="A0A9N8MQT2"/>
<evidence type="ECO:0000313" key="2">
    <source>
        <dbReference type="Proteomes" id="UP000662618"/>
    </source>
</evidence>
<dbReference type="RefSeq" id="WP_162089256.1">
    <property type="nucleotide sequence ID" value="NZ_CAJIMS010000001.1"/>
</dbReference>
<gene>
    <name evidence="1" type="ORF">CHRY9390_03054</name>
</gene>
<protein>
    <submittedName>
        <fullName evidence="1">Uncharacterized protein</fullName>
    </submittedName>
</protein>
<keyword evidence="2" id="KW-1185">Reference proteome</keyword>
<sequence length="238" mass="27627">MKERLTLLLLLYFTLNFSQAFLVGLIADKNINKKKLVYTNEEGKYLIYLPTVHVGKKEYYDSIKKEVDSLRKEGFIVAYESIIFEINKDDFEINAKKARKIVGYNIANINDNNIQSLPKEYSTKNYLLQNNDRVGIVNTDYNVDMTLHNLIEKYELKYGAISLSQCDLQTPLSAKYLCKEKKKLPKYYFTDELRNSEALAKISLLQNKNIIFLYGKGHKFMLHSGFLNNGYELISGKL</sequence>
<evidence type="ECO:0000313" key="1">
    <source>
        <dbReference type="EMBL" id="CAD7815868.1"/>
    </source>
</evidence>
<dbReference type="Proteomes" id="UP000662618">
    <property type="component" value="Unassembled WGS sequence"/>
</dbReference>
<accession>A0A9N8MQT2</accession>
<organism evidence="1 2">
    <name type="scientific">Chryseobacterium aquaeductus</name>
    <dbReference type="NCBI Taxonomy" id="2675056"/>
    <lineage>
        <taxon>Bacteria</taxon>
        <taxon>Pseudomonadati</taxon>
        <taxon>Bacteroidota</taxon>
        <taxon>Flavobacteriia</taxon>
        <taxon>Flavobacteriales</taxon>
        <taxon>Weeksellaceae</taxon>
        <taxon>Chryseobacterium group</taxon>
        <taxon>Chryseobacterium</taxon>
    </lineage>
</organism>
<reference evidence="1" key="1">
    <citation type="submission" date="2020-12" db="EMBL/GenBank/DDBJ databases">
        <authorList>
            <person name="Rodrigo-Torres L."/>
            <person name="Arahal R. D."/>
            <person name="Lucena T."/>
        </authorList>
    </citation>
    <scope>NUCLEOTIDE SEQUENCE</scope>
    <source>
        <strain evidence="1">CECT 9390</strain>
    </source>
</reference>
<proteinExistence type="predicted"/>
<comment type="caution">
    <text evidence="1">The sequence shown here is derived from an EMBL/GenBank/DDBJ whole genome shotgun (WGS) entry which is preliminary data.</text>
</comment>
<dbReference type="EMBL" id="CAJIMS010000001">
    <property type="protein sequence ID" value="CAD7815868.1"/>
    <property type="molecule type" value="Genomic_DNA"/>
</dbReference>